<dbReference type="Gene3D" id="3.90.1150.10">
    <property type="entry name" value="Aspartate Aminotransferase, domain 1"/>
    <property type="match status" value="1"/>
</dbReference>
<dbReference type="HOGENOM" id="CLU_016922_4_1_9"/>
<accession>R4KU92</accession>
<name>R4KU92_9FIRM</name>
<keyword evidence="7" id="KW-1185">Reference proteome</keyword>
<evidence type="ECO:0000256" key="1">
    <source>
        <dbReference type="ARBA" id="ARBA00008954"/>
    </source>
</evidence>
<dbReference type="InterPro" id="IPR015421">
    <property type="entry name" value="PyrdxlP-dep_Trfase_major"/>
</dbReference>
<evidence type="ECO:0000313" key="7">
    <source>
        <dbReference type="Proteomes" id="UP000013520"/>
    </source>
</evidence>
<dbReference type="GO" id="GO:0030170">
    <property type="term" value="F:pyridoxal phosphate binding"/>
    <property type="evidence" value="ECO:0007669"/>
    <property type="project" value="InterPro"/>
</dbReference>
<dbReference type="AlphaFoldDB" id="R4KU92"/>
<dbReference type="CDD" id="cd00610">
    <property type="entry name" value="OAT_like"/>
    <property type="match status" value="1"/>
</dbReference>
<dbReference type="InterPro" id="IPR015422">
    <property type="entry name" value="PyrdxlP-dep_Trfase_small"/>
</dbReference>
<proteinExistence type="inferred from homology"/>
<dbReference type="KEGG" id="dgi:Desgi_3885"/>
<evidence type="ECO:0000256" key="3">
    <source>
        <dbReference type="ARBA" id="ARBA00022679"/>
    </source>
</evidence>
<dbReference type="GO" id="GO:0008483">
    <property type="term" value="F:transaminase activity"/>
    <property type="evidence" value="ECO:0007669"/>
    <property type="project" value="UniProtKB-KW"/>
</dbReference>
<dbReference type="Gene3D" id="3.40.640.10">
    <property type="entry name" value="Type I PLP-dependent aspartate aminotransferase-like (Major domain)"/>
    <property type="match status" value="1"/>
</dbReference>
<dbReference type="EMBL" id="CP003273">
    <property type="protein sequence ID" value="AGL03191.1"/>
    <property type="molecule type" value="Genomic_DNA"/>
</dbReference>
<evidence type="ECO:0000256" key="2">
    <source>
        <dbReference type="ARBA" id="ARBA00022576"/>
    </source>
</evidence>
<dbReference type="Proteomes" id="UP000013520">
    <property type="component" value="Chromosome"/>
</dbReference>
<sequence>MLRLVELFNEEVIIVSIYSEEQILQMKEDDFSYHLHPTSSIPDMEAWGGPRIISEGEGVRVKSVEGKTYIDCGAGLWLNNVGTGRKEIVEAASKQMEKLHYFQSFNGYTHPLAIEVAKKFAKMVPVENARIFFTSGGSESNDSAYKLARLYFNLTGRPEKNQIICRTKAYHGVAYGATSATSLPGFWDGFRPLVPGFHHTDHPHCYFCAWGKEEGSCDYECAKAVEEKILEIGPEKVAGFSAEPVIGTGGAIVPPNGYYPRVREICNKYDVLLIADEVICGFGRTGKNFGIENWGVKPDLMMLAKGITSGYIPMGAVALTGKIYEPIKKHGIFMHGYTYTGHPVACAAALANLEIVEKENLVENARIKGEILRQKVRALDLPCIGEVRGIGMINGVQLVKNRETREKFAPSVGFAKRVSFLGWENGLILRPLIDDALQLSPSLIISETEIDELVEKLETSIKQAWEEYLANDEKTL</sequence>
<evidence type="ECO:0000313" key="6">
    <source>
        <dbReference type="EMBL" id="AGL03191.1"/>
    </source>
</evidence>
<dbReference type="PANTHER" id="PTHR43094:SF1">
    <property type="entry name" value="AMINOTRANSFERASE CLASS-III"/>
    <property type="match status" value="1"/>
</dbReference>
<protein>
    <submittedName>
        <fullName evidence="6">Adenosylmethionine-8-amino-7-oxononanoate aminotransferase</fullName>
    </submittedName>
</protein>
<evidence type="ECO:0000256" key="4">
    <source>
        <dbReference type="ARBA" id="ARBA00022898"/>
    </source>
</evidence>
<dbReference type="PANTHER" id="PTHR43094">
    <property type="entry name" value="AMINOTRANSFERASE"/>
    <property type="match status" value="1"/>
</dbReference>
<dbReference type="eggNOG" id="COG0161">
    <property type="taxonomic scope" value="Bacteria"/>
</dbReference>
<dbReference type="PIRSF" id="PIRSF000521">
    <property type="entry name" value="Transaminase_4ab_Lys_Orn"/>
    <property type="match status" value="1"/>
</dbReference>
<dbReference type="STRING" id="767817.Desgi_3885"/>
<gene>
    <name evidence="6" type="ORF">Desgi_3885</name>
</gene>
<dbReference type="SUPFAM" id="SSF53383">
    <property type="entry name" value="PLP-dependent transferases"/>
    <property type="match status" value="1"/>
</dbReference>
<dbReference type="Pfam" id="PF00202">
    <property type="entry name" value="Aminotran_3"/>
    <property type="match status" value="1"/>
</dbReference>
<organism evidence="6 7">
    <name type="scientific">Desulfoscipio gibsoniae DSM 7213</name>
    <dbReference type="NCBI Taxonomy" id="767817"/>
    <lineage>
        <taxon>Bacteria</taxon>
        <taxon>Bacillati</taxon>
        <taxon>Bacillota</taxon>
        <taxon>Clostridia</taxon>
        <taxon>Eubacteriales</taxon>
        <taxon>Desulfallaceae</taxon>
        <taxon>Desulfoscipio</taxon>
    </lineage>
</organism>
<dbReference type="InterPro" id="IPR015424">
    <property type="entry name" value="PyrdxlP-dep_Trfase"/>
</dbReference>
<keyword evidence="4 5" id="KW-0663">Pyridoxal phosphate</keyword>
<dbReference type="InterPro" id="IPR049704">
    <property type="entry name" value="Aminotrans_3_PPA_site"/>
</dbReference>
<dbReference type="PROSITE" id="PS00600">
    <property type="entry name" value="AA_TRANSFER_CLASS_3"/>
    <property type="match status" value="1"/>
</dbReference>
<reference evidence="6 7" key="1">
    <citation type="submission" date="2012-01" db="EMBL/GenBank/DDBJ databases">
        <title>Complete sequence of Desulfotomaculum gibsoniae DSM 7213.</title>
        <authorList>
            <consortium name="US DOE Joint Genome Institute"/>
            <person name="Lucas S."/>
            <person name="Han J."/>
            <person name="Lapidus A."/>
            <person name="Cheng J.-F."/>
            <person name="Goodwin L."/>
            <person name="Pitluck S."/>
            <person name="Peters L."/>
            <person name="Ovchinnikova G."/>
            <person name="Teshima H."/>
            <person name="Detter J.C."/>
            <person name="Han C."/>
            <person name="Tapia R."/>
            <person name="Land M."/>
            <person name="Hauser L."/>
            <person name="Kyrpides N."/>
            <person name="Ivanova N."/>
            <person name="Pagani I."/>
            <person name="Parshina S."/>
            <person name="Plugge C."/>
            <person name="Muyzer G."/>
            <person name="Kuever J."/>
            <person name="Ivanova A."/>
            <person name="Nazina T."/>
            <person name="Klenk H.-P."/>
            <person name="Brambilla E."/>
            <person name="Spring S."/>
            <person name="Stams A.F."/>
            <person name="Woyke T."/>
        </authorList>
    </citation>
    <scope>NUCLEOTIDE SEQUENCE [LARGE SCALE GENOMIC DNA]</scope>
    <source>
        <strain evidence="6 7">DSM 7213</strain>
    </source>
</reference>
<keyword evidence="2 6" id="KW-0032">Aminotransferase</keyword>
<dbReference type="FunFam" id="3.40.640.10:FF:000014">
    <property type="entry name" value="Adenosylmethionine-8-amino-7-oxononanoate aminotransferase, probable"/>
    <property type="match status" value="1"/>
</dbReference>
<evidence type="ECO:0000256" key="5">
    <source>
        <dbReference type="RuleBase" id="RU003560"/>
    </source>
</evidence>
<dbReference type="InterPro" id="IPR005814">
    <property type="entry name" value="Aminotrans_3"/>
</dbReference>
<keyword evidence="3 6" id="KW-0808">Transferase</keyword>
<comment type="similarity">
    <text evidence="1 5">Belongs to the class-III pyridoxal-phosphate-dependent aminotransferase family.</text>
</comment>